<dbReference type="GO" id="GO:0003677">
    <property type="term" value="F:DNA binding"/>
    <property type="evidence" value="ECO:0007669"/>
    <property type="project" value="UniProtKB-KW"/>
</dbReference>
<dbReference type="GO" id="GO:0006352">
    <property type="term" value="P:DNA-templated transcription initiation"/>
    <property type="evidence" value="ECO:0007669"/>
    <property type="project" value="InterPro"/>
</dbReference>
<dbReference type="EMBL" id="BMIB01000002">
    <property type="protein sequence ID" value="GGH66230.1"/>
    <property type="molecule type" value="Genomic_DNA"/>
</dbReference>
<dbReference type="Gene3D" id="1.10.10.10">
    <property type="entry name" value="Winged helix-like DNA-binding domain superfamily/Winged helix DNA-binding domain"/>
    <property type="match status" value="1"/>
</dbReference>
<dbReference type="Pfam" id="PF08281">
    <property type="entry name" value="Sigma70_r4_2"/>
    <property type="match status" value="1"/>
</dbReference>
<reference evidence="7" key="1">
    <citation type="journal article" date="2014" name="Int. J. Syst. Evol. Microbiol.">
        <title>Complete genome sequence of Corynebacterium casei LMG S-19264T (=DSM 44701T), isolated from a smear-ripened cheese.</title>
        <authorList>
            <consortium name="US DOE Joint Genome Institute (JGI-PGF)"/>
            <person name="Walter F."/>
            <person name="Albersmeier A."/>
            <person name="Kalinowski J."/>
            <person name="Ruckert C."/>
        </authorList>
    </citation>
    <scope>NUCLEOTIDE SEQUENCE</scope>
    <source>
        <strain evidence="7">CGMCC 1.15290</strain>
    </source>
</reference>
<keyword evidence="8" id="KW-1185">Reference proteome</keyword>
<dbReference type="PROSITE" id="PS00622">
    <property type="entry name" value="HTH_LUXR_1"/>
    <property type="match status" value="1"/>
</dbReference>
<accession>A0A917IY04</accession>
<dbReference type="PANTHER" id="PTHR43133:SF8">
    <property type="entry name" value="RNA POLYMERASE SIGMA FACTOR HI_1459-RELATED"/>
    <property type="match status" value="1"/>
</dbReference>
<dbReference type="NCBIfam" id="TIGR02937">
    <property type="entry name" value="sigma70-ECF"/>
    <property type="match status" value="1"/>
</dbReference>
<proteinExistence type="inferred from homology"/>
<protein>
    <submittedName>
        <fullName evidence="7">RNA polymerase sigma-70 factor</fullName>
    </submittedName>
</protein>
<feature type="domain" description="HTH luxR-type" evidence="6">
    <location>
        <begin position="140"/>
        <end position="167"/>
    </location>
</feature>
<dbReference type="AlphaFoldDB" id="A0A917IY04"/>
<evidence type="ECO:0000256" key="2">
    <source>
        <dbReference type="ARBA" id="ARBA00023015"/>
    </source>
</evidence>
<dbReference type="PANTHER" id="PTHR43133">
    <property type="entry name" value="RNA POLYMERASE ECF-TYPE SIGMA FACTO"/>
    <property type="match status" value="1"/>
</dbReference>
<evidence type="ECO:0000256" key="4">
    <source>
        <dbReference type="ARBA" id="ARBA00023125"/>
    </source>
</evidence>
<dbReference type="Proteomes" id="UP000627292">
    <property type="component" value="Unassembled WGS sequence"/>
</dbReference>
<dbReference type="InterPro" id="IPR014284">
    <property type="entry name" value="RNA_pol_sigma-70_dom"/>
</dbReference>
<dbReference type="InterPro" id="IPR013325">
    <property type="entry name" value="RNA_pol_sigma_r2"/>
</dbReference>
<comment type="caution">
    <text evidence="7">The sequence shown here is derived from an EMBL/GenBank/DDBJ whole genome shotgun (WGS) entry which is preliminary data.</text>
</comment>
<organism evidence="7 8">
    <name type="scientific">Filimonas zeae</name>
    <dbReference type="NCBI Taxonomy" id="1737353"/>
    <lineage>
        <taxon>Bacteria</taxon>
        <taxon>Pseudomonadati</taxon>
        <taxon>Bacteroidota</taxon>
        <taxon>Chitinophagia</taxon>
        <taxon>Chitinophagales</taxon>
        <taxon>Chitinophagaceae</taxon>
        <taxon>Filimonas</taxon>
    </lineage>
</organism>
<name>A0A917IY04_9BACT</name>
<dbReference type="SUPFAM" id="SSF88659">
    <property type="entry name" value="Sigma3 and sigma4 domains of RNA polymerase sigma factors"/>
    <property type="match status" value="1"/>
</dbReference>
<evidence type="ECO:0000256" key="3">
    <source>
        <dbReference type="ARBA" id="ARBA00023082"/>
    </source>
</evidence>
<evidence type="ECO:0000313" key="8">
    <source>
        <dbReference type="Proteomes" id="UP000627292"/>
    </source>
</evidence>
<dbReference type="GO" id="GO:0016987">
    <property type="term" value="F:sigma factor activity"/>
    <property type="evidence" value="ECO:0007669"/>
    <property type="project" value="UniProtKB-KW"/>
</dbReference>
<dbReference type="InterPro" id="IPR000792">
    <property type="entry name" value="Tscrpt_reg_LuxR_C"/>
</dbReference>
<reference evidence="7" key="2">
    <citation type="submission" date="2020-09" db="EMBL/GenBank/DDBJ databases">
        <authorList>
            <person name="Sun Q."/>
            <person name="Zhou Y."/>
        </authorList>
    </citation>
    <scope>NUCLEOTIDE SEQUENCE</scope>
    <source>
        <strain evidence="7">CGMCC 1.15290</strain>
    </source>
</reference>
<dbReference type="SUPFAM" id="SSF88946">
    <property type="entry name" value="Sigma2 domain of RNA polymerase sigma factors"/>
    <property type="match status" value="1"/>
</dbReference>
<evidence type="ECO:0000259" key="6">
    <source>
        <dbReference type="PROSITE" id="PS00622"/>
    </source>
</evidence>
<sequence length="181" mass="21402">MFTLYTVLDIKQGSEKAFEAAYTQYKDKLYFWLLGKMKSEYWAQEILQQTFVKCWVSRENLSEEVEADVQLFRIARSLMIDQLRKLANERKLTENAPEPDTHTSPLQQYHARETLQEIDKIVSNMPEVGKQVFRLSREYGLTYNEIAKELSISPKTVEYHISRTLSRLRKVVAPLFIIFFH</sequence>
<comment type="similarity">
    <text evidence="1">Belongs to the sigma-70 factor family. ECF subfamily.</text>
</comment>
<dbReference type="InterPro" id="IPR013324">
    <property type="entry name" value="RNA_pol_sigma_r3/r4-like"/>
</dbReference>
<evidence type="ECO:0000256" key="5">
    <source>
        <dbReference type="ARBA" id="ARBA00023163"/>
    </source>
</evidence>
<dbReference type="InterPro" id="IPR036388">
    <property type="entry name" value="WH-like_DNA-bd_sf"/>
</dbReference>
<keyword evidence="2" id="KW-0805">Transcription regulation</keyword>
<evidence type="ECO:0000256" key="1">
    <source>
        <dbReference type="ARBA" id="ARBA00010641"/>
    </source>
</evidence>
<dbReference type="RefSeq" id="WP_188951907.1">
    <property type="nucleotide sequence ID" value="NZ_BMIB01000002.1"/>
</dbReference>
<gene>
    <name evidence="7" type="ORF">GCM10011379_20180</name>
</gene>
<evidence type="ECO:0000313" key="7">
    <source>
        <dbReference type="EMBL" id="GGH66230.1"/>
    </source>
</evidence>
<dbReference type="InterPro" id="IPR039425">
    <property type="entry name" value="RNA_pol_sigma-70-like"/>
</dbReference>
<dbReference type="PRINTS" id="PR00038">
    <property type="entry name" value="HTHLUXR"/>
</dbReference>
<dbReference type="InterPro" id="IPR007627">
    <property type="entry name" value="RNA_pol_sigma70_r2"/>
</dbReference>
<dbReference type="InterPro" id="IPR013249">
    <property type="entry name" value="RNA_pol_sigma70_r4_t2"/>
</dbReference>
<keyword evidence="5" id="KW-0804">Transcription</keyword>
<dbReference type="Pfam" id="PF04542">
    <property type="entry name" value="Sigma70_r2"/>
    <property type="match status" value="1"/>
</dbReference>
<keyword evidence="4" id="KW-0238">DNA-binding</keyword>
<keyword evidence="3" id="KW-0731">Sigma factor</keyword>
<dbReference type="Gene3D" id="1.10.1740.10">
    <property type="match status" value="1"/>
</dbReference>